<comment type="caution">
    <text evidence="1">The sequence shown here is derived from an EMBL/GenBank/DDBJ whole genome shotgun (WGS) entry which is preliminary data.</text>
</comment>
<dbReference type="OrthoDB" id="517639at2"/>
<dbReference type="Pfam" id="PF13267">
    <property type="entry name" value="DUF4058"/>
    <property type="match status" value="1"/>
</dbReference>
<dbReference type="RefSeq" id="WP_095722833.1">
    <property type="nucleotide sequence ID" value="NZ_NTFS01000191.1"/>
</dbReference>
<dbReference type="Proteomes" id="UP000218238">
    <property type="component" value="Unassembled WGS sequence"/>
</dbReference>
<dbReference type="InterPro" id="IPR025132">
    <property type="entry name" value="DUF4058"/>
</dbReference>
<sequence>MPSPFPGMNPYLENPELWSGVHGRLIIALADLLSPQLRPKYFVAVEERIYESTTNNDRILVGIPDVSVQKSQTSSNTNNLAVATPIIQPTSVTLPIPETVKERYLEVSRVETKEVITAIEILSPKNKRPGEGRIAYETKRQRIFRNSTHLIEIDLLRAGEPLPILETTIRSDYRVLVSRSECRPQGDLYAFNLRDIIPVFTLPLVLGDVEPLIDLQQIIHDIYDRASYDLVIDYHQEPVPTLSKENATWVDELLKKKELRNVD</sequence>
<accession>A0A2A2TGR6</accession>
<proteinExistence type="predicted"/>
<dbReference type="AlphaFoldDB" id="A0A2A2TGR6"/>
<keyword evidence="2" id="KW-1185">Reference proteome</keyword>
<evidence type="ECO:0008006" key="3">
    <source>
        <dbReference type="Google" id="ProtNLM"/>
    </source>
</evidence>
<protein>
    <recommendedName>
        <fullName evidence="3">DUF4058 domain-containing protein</fullName>
    </recommendedName>
</protein>
<reference evidence="1 2" key="1">
    <citation type="submission" date="2017-08" db="EMBL/GenBank/DDBJ databases">
        <title>Draft genome sequence of filamentous cyanobacterium Calothrix elsteri CCALA 953.</title>
        <authorList>
            <person name="Gagunashvili A.N."/>
            <person name="Elster J."/>
            <person name="Andresson O.S."/>
        </authorList>
    </citation>
    <scope>NUCLEOTIDE SEQUENCE [LARGE SCALE GENOMIC DNA]</scope>
    <source>
        <strain evidence="1 2">CCALA 953</strain>
    </source>
</reference>
<dbReference type="EMBL" id="NTFS01000191">
    <property type="protein sequence ID" value="PAX52881.1"/>
    <property type="molecule type" value="Genomic_DNA"/>
</dbReference>
<gene>
    <name evidence="1" type="ORF">CK510_16945</name>
</gene>
<name>A0A2A2TGR6_9CYAN</name>
<organism evidence="1 2">
    <name type="scientific">Brunnivagina elsteri CCALA 953</name>
    <dbReference type="NCBI Taxonomy" id="987040"/>
    <lineage>
        <taxon>Bacteria</taxon>
        <taxon>Bacillati</taxon>
        <taxon>Cyanobacteriota</taxon>
        <taxon>Cyanophyceae</taxon>
        <taxon>Nostocales</taxon>
        <taxon>Calotrichaceae</taxon>
        <taxon>Brunnivagina</taxon>
    </lineage>
</organism>
<evidence type="ECO:0000313" key="2">
    <source>
        <dbReference type="Proteomes" id="UP000218238"/>
    </source>
</evidence>
<evidence type="ECO:0000313" key="1">
    <source>
        <dbReference type="EMBL" id="PAX52881.1"/>
    </source>
</evidence>